<accession>A0A6A4IGU0</accession>
<proteinExistence type="predicted"/>
<dbReference type="EMBL" id="ML769393">
    <property type="protein sequence ID" value="KAE9407994.1"/>
    <property type="molecule type" value="Genomic_DNA"/>
</dbReference>
<dbReference type="InterPro" id="IPR011032">
    <property type="entry name" value="GroES-like_sf"/>
</dbReference>
<dbReference type="InterPro" id="IPR041694">
    <property type="entry name" value="ADH_N_2"/>
</dbReference>
<dbReference type="SUPFAM" id="SSF50129">
    <property type="entry name" value="GroES-like"/>
    <property type="match status" value="1"/>
</dbReference>
<evidence type="ECO:0000313" key="3">
    <source>
        <dbReference type="EMBL" id="KAE9407994.1"/>
    </source>
</evidence>
<organism evidence="3 4">
    <name type="scientific">Gymnopus androsaceus JB14</name>
    <dbReference type="NCBI Taxonomy" id="1447944"/>
    <lineage>
        <taxon>Eukaryota</taxon>
        <taxon>Fungi</taxon>
        <taxon>Dikarya</taxon>
        <taxon>Basidiomycota</taxon>
        <taxon>Agaricomycotina</taxon>
        <taxon>Agaricomycetes</taxon>
        <taxon>Agaricomycetidae</taxon>
        <taxon>Agaricales</taxon>
        <taxon>Marasmiineae</taxon>
        <taxon>Omphalotaceae</taxon>
        <taxon>Gymnopus</taxon>
    </lineage>
</organism>
<dbReference type="OrthoDB" id="809632at2759"/>
<reference evidence="3" key="1">
    <citation type="journal article" date="2019" name="Environ. Microbiol.">
        <title>Fungal ecological strategies reflected in gene transcription - a case study of two litter decomposers.</title>
        <authorList>
            <person name="Barbi F."/>
            <person name="Kohler A."/>
            <person name="Barry K."/>
            <person name="Baskaran P."/>
            <person name="Daum C."/>
            <person name="Fauchery L."/>
            <person name="Ihrmark K."/>
            <person name="Kuo A."/>
            <person name="LaButti K."/>
            <person name="Lipzen A."/>
            <person name="Morin E."/>
            <person name="Grigoriev I.V."/>
            <person name="Henrissat B."/>
            <person name="Lindahl B."/>
            <person name="Martin F."/>
        </authorList>
    </citation>
    <scope>NUCLEOTIDE SEQUENCE</scope>
    <source>
        <strain evidence="3">JB14</strain>
    </source>
</reference>
<dbReference type="AlphaFoldDB" id="A0A6A4IGU0"/>
<evidence type="ECO:0000259" key="2">
    <source>
        <dbReference type="Pfam" id="PF16884"/>
    </source>
</evidence>
<keyword evidence="4" id="KW-1185">Reference proteome</keyword>
<name>A0A6A4IGU0_9AGAR</name>
<evidence type="ECO:0000256" key="1">
    <source>
        <dbReference type="SAM" id="MobiDB-lite"/>
    </source>
</evidence>
<dbReference type="Gene3D" id="3.90.180.10">
    <property type="entry name" value="Medium-chain alcohol dehydrogenases, catalytic domain"/>
    <property type="match status" value="1"/>
</dbReference>
<sequence>MVKQLLLANAPSGMPVPELGRSDSTFELKEIELPELKEDQVLLQTIFFSNDPAQRGWIQKDQDADRLYIPPVRPGDLMLAGALCKVLKSTSASVKEGALLELPASNSGLLGEFWFTIATNNNINKKMFNMFTDEIGKTIGKHQVVPCPSIGRYKSLEEPKARESLLTPGMQHSTSKSSFNESSSSATLPSSSSPSLTVKVPSLPTAKN</sequence>
<gene>
    <name evidence="3" type="ORF">BT96DRAFT_1013870</name>
</gene>
<evidence type="ECO:0000313" key="4">
    <source>
        <dbReference type="Proteomes" id="UP000799118"/>
    </source>
</evidence>
<feature type="compositionally biased region" description="Low complexity" evidence="1">
    <location>
        <begin position="173"/>
        <end position="208"/>
    </location>
</feature>
<dbReference type="Proteomes" id="UP000799118">
    <property type="component" value="Unassembled WGS sequence"/>
</dbReference>
<protein>
    <submittedName>
        <fullName evidence="3">GroES-like protein</fullName>
    </submittedName>
</protein>
<dbReference type="Pfam" id="PF16884">
    <property type="entry name" value="ADH_N_2"/>
    <property type="match status" value="1"/>
</dbReference>
<feature type="region of interest" description="Disordered" evidence="1">
    <location>
        <begin position="158"/>
        <end position="208"/>
    </location>
</feature>
<feature type="domain" description="Oxidoreductase N-terminal" evidence="2">
    <location>
        <begin position="3"/>
        <end position="99"/>
    </location>
</feature>